<dbReference type="KEGG" id="more:E1B28_003324"/>
<dbReference type="Proteomes" id="UP001049176">
    <property type="component" value="Chromosome 11"/>
</dbReference>
<organism evidence="1 2">
    <name type="scientific">Marasmius oreades</name>
    <name type="common">fairy-ring Marasmius</name>
    <dbReference type="NCBI Taxonomy" id="181124"/>
    <lineage>
        <taxon>Eukaryota</taxon>
        <taxon>Fungi</taxon>
        <taxon>Dikarya</taxon>
        <taxon>Basidiomycota</taxon>
        <taxon>Agaricomycotina</taxon>
        <taxon>Agaricomycetes</taxon>
        <taxon>Agaricomycetidae</taxon>
        <taxon>Agaricales</taxon>
        <taxon>Marasmiineae</taxon>
        <taxon>Marasmiaceae</taxon>
        <taxon>Marasmius</taxon>
    </lineage>
</organism>
<accession>A0A9P7RMU4</accession>
<evidence type="ECO:0000313" key="2">
    <source>
        <dbReference type="Proteomes" id="UP001049176"/>
    </source>
</evidence>
<dbReference type="EMBL" id="CM032191">
    <property type="protein sequence ID" value="KAG7085783.1"/>
    <property type="molecule type" value="Genomic_DNA"/>
</dbReference>
<keyword evidence="2" id="KW-1185">Reference proteome</keyword>
<name>A0A9P7RMU4_9AGAR</name>
<reference evidence="1" key="1">
    <citation type="journal article" date="2021" name="Genome Biol. Evol.">
        <title>The assembled and annotated genome of the fairy-ring fungus Marasmius oreades.</title>
        <authorList>
            <person name="Hiltunen M."/>
            <person name="Ament-Velasquez S.L."/>
            <person name="Johannesson H."/>
        </authorList>
    </citation>
    <scope>NUCLEOTIDE SEQUENCE</scope>
    <source>
        <strain evidence="1">03SP1</strain>
    </source>
</reference>
<proteinExistence type="predicted"/>
<evidence type="ECO:0000313" key="1">
    <source>
        <dbReference type="EMBL" id="KAG7085783.1"/>
    </source>
</evidence>
<comment type="caution">
    <text evidence="1">The sequence shown here is derived from an EMBL/GenBank/DDBJ whole genome shotgun (WGS) entry which is preliminary data.</text>
</comment>
<dbReference type="RefSeq" id="XP_043002254.1">
    <property type="nucleotide sequence ID" value="XM_043160298.1"/>
</dbReference>
<dbReference type="AlphaFoldDB" id="A0A9P7RMU4"/>
<dbReference type="GeneID" id="66072400"/>
<protein>
    <submittedName>
        <fullName evidence="1">Uncharacterized protein</fullName>
    </submittedName>
</protein>
<sequence length="151" mass="16851">MANLIVLYINGWRYGVRVDAKPDIWPLDGNNEYILLVISVAGLPKIQSPSSLQGAIAAFYENKRRRSLLGFLAVQAKTFVGITIFSTVPTFYKIPITSDLLRSIMTGQSPPSATRCYKLVASFPNTYQYGKRPLENGRVALQCFEALKLFV</sequence>
<dbReference type="OrthoDB" id="3213671at2759"/>
<gene>
    <name evidence="1" type="ORF">E1B28_003324</name>
</gene>